<keyword evidence="7" id="KW-1185">Reference proteome</keyword>
<dbReference type="InterPro" id="IPR036097">
    <property type="entry name" value="HisK_dim/P_sf"/>
</dbReference>
<dbReference type="Gene3D" id="1.10.287.130">
    <property type="match status" value="1"/>
</dbReference>
<evidence type="ECO:0000259" key="4">
    <source>
        <dbReference type="PROSITE" id="PS50042"/>
    </source>
</evidence>
<evidence type="ECO:0000256" key="1">
    <source>
        <dbReference type="ARBA" id="ARBA00000085"/>
    </source>
</evidence>
<dbReference type="SUPFAM" id="SSF51206">
    <property type="entry name" value="cAMP-binding domain-like"/>
    <property type="match status" value="1"/>
</dbReference>
<dbReference type="InterPro" id="IPR014710">
    <property type="entry name" value="RmlC-like_jellyroll"/>
</dbReference>
<dbReference type="EMBL" id="SZQL01000001">
    <property type="protein sequence ID" value="TKK72043.1"/>
    <property type="molecule type" value="Genomic_DNA"/>
</dbReference>
<feature type="domain" description="Cyclic nucleotide-binding" evidence="4">
    <location>
        <begin position="14"/>
        <end position="137"/>
    </location>
</feature>
<dbReference type="Gene3D" id="2.60.120.10">
    <property type="entry name" value="Jelly Rolls"/>
    <property type="match status" value="1"/>
</dbReference>
<dbReference type="SMART" id="SM00387">
    <property type="entry name" value="HATPase_c"/>
    <property type="match status" value="1"/>
</dbReference>
<organism evidence="6 7">
    <name type="scientific">Ilyomonas limi</name>
    <dbReference type="NCBI Taxonomy" id="2575867"/>
    <lineage>
        <taxon>Bacteria</taxon>
        <taxon>Pseudomonadati</taxon>
        <taxon>Bacteroidota</taxon>
        <taxon>Chitinophagia</taxon>
        <taxon>Chitinophagales</taxon>
        <taxon>Chitinophagaceae</taxon>
        <taxon>Ilyomonas</taxon>
    </lineage>
</organism>
<dbReference type="Proteomes" id="UP000305848">
    <property type="component" value="Unassembled WGS sequence"/>
</dbReference>
<dbReference type="Gene3D" id="3.30.565.10">
    <property type="entry name" value="Histidine kinase-like ATPase, C-terminal domain"/>
    <property type="match status" value="1"/>
</dbReference>
<dbReference type="CDD" id="cd00082">
    <property type="entry name" value="HisKA"/>
    <property type="match status" value="1"/>
</dbReference>
<proteinExistence type="predicted"/>
<dbReference type="GO" id="GO:0000155">
    <property type="term" value="F:phosphorelay sensor kinase activity"/>
    <property type="evidence" value="ECO:0007669"/>
    <property type="project" value="InterPro"/>
</dbReference>
<dbReference type="PROSITE" id="PS50109">
    <property type="entry name" value="HIS_KIN"/>
    <property type="match status" value="1"/>
</dbReference>
<accession>A0A4V5UV79</accession>
<dbReference type="InterPro" id="IPR003661">
    <property type="entry name" value="HisK_dim/P_dom"/>
</dbReference>
<comment type="catalytic activity">
    <reaction evidence="1">
        <text>ATP + protein L-histidine = ADP + protein N-phospho-L-histidine.</text>
        <dbReference type="EC" id="2.7.13.3"/>
    </reaction>
</comment>
<dbReference type="InterPro" id="IPR018490">
    <property type="entry name" value="cNMP-bd_dom_sf"/>
</dbReference>
<dbReference type="InterPro" id="IPR003594">
    <property type="entry name" value="HATPase_dom"/>
</dbReference>
<evidence type="ECO:0000256" key="2">
    <source>
        <dbReference type="ARBA" id="ARBA00012438"/>
    </source>
</evidence>
<dbReference type="InterPro" id="IPR036890">
    <property type="entry name" value="HATPase_C_sf"/>
</dbReference>
<dbReference type="AlphaFoldDB" id="A0A4V5UV79"/>
<evidence type="ECO:0000313" key="6">
    <source>
        <dbReference type="EMBL" id="TKK72043.1"/>
    </source>
</evidence>
<dbReference type="OrthoDB" id="9806995at2"/>
<evidence type="ECO:0000313" key="7">
    <source>
        <dbReference type="Proteomes" id="UP000305848"/>
    </source>
</evidence>
<evidence type="ECO:0000256" key="3">
    <source>
        <dbReference type="ARBA" id="ARBA00022553"/>
    </source>
</evidence>
<dbReference type="InterPro" id="IPR005467">
    <property type="entry name" value="His_kinase_dom"/>
</dbReference>
<evidence type="ECO:0000259" key="5">
    <source>
        <dbReference type="PROSITE" id="PS50109"/>
    </source>
</evidence>
<dbReference type="InterPro" id="IPR000595">
    <property type="entry name" value="cNMP-bd_dom"/>
</dbReference>
<reference evidence="6 7" key="1">
    <citation type="submission" date="2019-05" db="EMBL/GenBank/DDBJ databases">
        <title>Panacibacter sp. strain 17mud1-8 Genome sequencing and assembly.</title>
        <authorList>
            <person name="Chhetri G."/>
        </authorList>
    </citation>
    <scope>NUCLEOTIDE SEQUENCE [LARGE SCALE GENOMIC DNA]</scope>
    <source>
        <strain evidence="6 7">17mud1-8</strain>
    </source>
</reference>
<dbReference type="InterPro" id="IPR004358">
    <property type="entry name" value="Sig_transdc_His_kin-like_C"/>
</dbReference>
<dbReference type="Pfam" id="PF02518">
    <property type="entry name" value="HATPase_c"/>
    <property type="match status" value="1"/>
</dbReference>
<dbReference type="SUPFAM" id="SSF55874">
    <property type="entry name" value="ATPase domain of HSP90 chaperone/DNA topoisomerase II/histidine kinase"/>
    <property type="match status" value="1"/>
</dbReference>
<keyword evidence="3" id="KW-0597">Phosphoprotein</keyword>
<dbReference type="SUPFAM" id="SSF47384">
    <property type="entry name" value="Homodimeric domain of signal transducing histidine kinase"/>
    <property type="match status" value="1"/>
</dbReference>
<comment type="caution">
    <text evidence="6">The sequence shown here is derived from an EMBL/GenBank/DDBJ whole genome shotgun (WGS) entry which is preliminary data.</text>
</comment>
<dbReference type="PANTHER" id="PTHR43065">
    <property type="entry name" value="SENSOR HISTIDINE KINASE"/>
    <property type="match status" value="1"/>
</dbReference>
<dbReference type="EC" id="2.7.13.3" evidence="2"/>
<dbReference type="PANTHER" id="PTHR43065:SF48">
    <property type="entry name" value="HISTIDINE KINASE"/>
    <property type="match status" value="1"/>
</dbReference>
<gene>
    <name evidence="6" type="ORF">FC093_03260</name>
</gene>
<feature type="domain" description="Histidine kinase" evidence="5">
    <location>
        <begin position="301"/>
        <end position="468"/>
    </location>
</feature>
<dbReference type="PRINTS" id="PR00344">
    <property type="entry name" value="BCTRLSENSOR"/>
</dbReference>
<dbReference type="RefSeq" id="WP_137260283.1">
    <property type="nucleotide sequence ID" value="NZ_SZQL01000001.1"/>
</dbReference>
<protein>
    <recommendedName>
        <fullName evidence="2">histidine kinase</fullName>
        <ecNumber evidence="2">2.7.13.3</ecNumber>
    </recommendedName>
</protein>
<sequence length="472" mass="53416">MPSLTVEDLKKIIALSDLPDEHLQWILDRSEYTEYEDGTQIKKTGDEADVMIITLEGKISFYHDYHGRLVYYFYYTNDETTGGVGGLFPYSRMKVYPGCSFAVGQVRCLKLHKKYFPELELLNPEFIQRLIGYMTERAKVVATMQSQQEKVNALGQLAAGIAHELNNPAAAINRIADELDKRLTRTYELTKKLLYCNITPEHIQHIHTLVAEKEKTAAQKAKLTTLRRMEYEDELAEWLEEKGVTEREIAETFSETRFSTEELESIRDDLGSEAFILVLPWLENLLSTHKIIKDLNDASTRISHLVGSIKSHVQMDRGSDLQPTNIHEDIDNTLTLLGFKLRAKNIEIRKKYCTDLPVVPAYVGELNQVWTNLIDNAIGALDRDGVLTIETSCDPKNVTVSIMDNGAGIPADILSRIFDPFFTTKKVGEGTGIGLDIVKRVVKRHKGEIKVTSVPGRTEFLVSLPIIQQEAK</sequence>
<dbReference type="PROSITE" id="PS50042">
    <property type="entry name" value="CNMP_BINDING_3"/>
    <property type="match status" value="1"/>
</dbReference>
<name>A0A4V5UV79_9BACT</name>